<dbReference type="PRINTS" id="PR00237">
    <property type="entry name" value="GPCRRHODOPSN"/>
</dbReference>
<keyword evidence="4 10" id="KW-1133">Transmembrane helix</keyword>
<keyword evidence="5 9" id="KW-0297">G-protein coupled receptor</keyword>
<dbReference type="Pfam" id="PF10328">
    <property type="entry name" value="7TM_GPCR_Srx"/>
    <property type="match status" value="1"/>
</dbReference>
<evidence type="ECO:0000256" key="1">
    <source>
        <dbReference type="ARBA" id="ARBA00004651"/>
    </source>
</evidence>
<feature type="transmembrane region" description="Helical" evidence="10">
    <location>
        <begin position="77"/>
        <end position="97"/>
    </location>
</feature>
<keyword evidence="8 9" id="KW-0807">Transducer</keyword>
<dbReference type="PROSITE" id="PS00237">
    <property type="entry name" value="G_PROTEIN_RECEP_F1_1"/>
    <property type="match status" value="1"/>
</dbReference>
<dbReference type="InterPro" id="IPR019430">
    <property type="entry name" value="7TM_GPCR_serpentine_rcpt_Srx"/>
</dbReference>
<keyword evidence="6 10" id="KW-0472">Membrane</keyword>
<dbReference type="PANTHER" id="PTHR11334:SF29">
    <property type="entry name" value="MAS-RELATED G-PROTEIN COUPLED RECEPTOR MEMBER X2"/>
    <property type="match status" value="1"/>
</dbReference>
<dbReference type="PROSITE" id="PS50262">
    <property type="entry name" value="G_PROTEIN_RECEP_F1_2"/>
    <property type="match status" value="1"/>
</dbReference>
<evidence type="ECO:0000256" key="9">
    <source>
        <dbReference type="RuleBase" id="RU000688"/>
    </source>
</evidence>
<evidence type="ECO:0000256" key="8">
    <source>
        <dbReference type="ARBA" id="ARBA00023224"/>
    </source>
</evidence>
<dbReference type="Proteomes" id="UP000515140">
    <property type="component" value="Unplaced"/>
</dbReference>
<dbReference type="GeneID" id="110197151"/>
<evidence type="ECO:0000256" key="6">
    <source>
        <dbReference type="ARBA" id="ARBA00023136"/>
    </source>
</evidence>
<dbReference type="GO" id="GO:0004930">
    <property type="term" value="F:G protein-coupled receptor activity"/>
    <property type="evidence" value="ECO:0007669"/>
    <property type="project" value="UniProtKB-KW"/>
</dbReference>
<evidence type="ECO:0000259" key="11">
    <source>
        <dbReference type="PROSITE" id="PS50262"/>
    </source>
</evidence>
<evidence type="ECO:0000256" key="7">
    <source>
        <dbReference type="ARBA" id="ARBA00023170"/>
    </source>
</evidence>
<dbReference type="InterPro" id="IPR026234">
    <property type="entry name" value="MRGPCRFAMILY"/>
</dbReference>
<dbReference type="InterPro" id="IPR000276">
    <property type="entry name" value="GPCR_Rhodpsn"/>
</dbReference>
<evidence type="ECO:0000313" key="12">
    <source>
        <dbReference type="Proteomes" id="UP000515140"/>
    </source>
</evidence>
<organism evidence="12 13">
    <name type="scientific">Phascolarctos cinereus</name>
    <name type="common">Koala</name>
    <dbReference type="NCBI Taxonomy" id="38626"/>
    <lineage>
        <taxon>Eukaryota</taxon>
        <taxon>Metazoa</taxon>
        <taxon>Chordata</taxon>
        <taxon>Craniata</taxon>
        <taxon>Vertebrata</taxon>
        <taxon>Euteleostomi</taxon>
        <taxon>Mammalia</taxon>
        <taxon>Metatheria</taxon>
        <taxon>Diprotodontia</taxon>
        <taxon>Phascolarctidae</taxon>
        <taxon>Phascolarctos</taxon>
    </lineage>
</organism>
<dbReference type="InParanoid" id="A0A6P5IWG5"/>
<keyword evidence="3 9" id="KW-0812">Transmembrane</keyword>
<comment type="subcellular location">
    <subcellularLocation>
        <location evidence="1">Cell membrane</location>
        <topology evidence="1">Multi-pass membrane protein</topology>
    </subcellularLocation>
</comment>
<dbReference type="FunCoup" id="A0A6P5IWG5">
    <property type="interactions" value="76"/>
</dbReference>
<reference evidence="13" key="1">
    <citation type="submission" date="2025-08" db="UniProtKB">
        <authorList>
            <consortium name="RefSeq"/>
        </authorList>
    </citation>
    <scope>IDENTIFICATION</scope>
    <source>
        <tissue evidence="13">Spleen</tissue>
    </source>
</reference>
<feature type="transmembrane region" description="Helical" evidence="10">
    <location>
        <begin position="109"/>
        <end position="130"/>
    </location>
</feature>
<feature type="domain" description="G-protein coupled receptors family 1 profile" evidence="11">
    <location>
        <begin position="89"/>
        <end position="249"/>
    </location>
</feature>
<feature type="transmembrane region" description="Helical" evidence="10">
    <location>
        <begin position="184"/>
        <end position="211"/>
    </location>
</feature>
<name>A0A6P5IWG5_PHACI</name>
<evidence type="ECO:0000256" key="10">
    <source>
        <dbReference type="SAM" id="Phobius"/>
    </source>
</evidence>
<feature type="transmembrane region" description="Helical" evidence="10">
    <location>
        <begin position="271"/>
        <end position="294"/>
    </location>
</feature>
<dbReference type="InterPro" id="IPR017452">
    <property type="entry name" value="GPCR_Rhodpsn_7TM"/>
</dbReference>
<keyword evidence="7 9" id="KW-0675">Receptor</keyword>
<evidence type="ECO:0000256" key="2">
    <source>
        <dbReference type="ARBA" id="ARBA00022475"/>
    </source>
</evidence>
<evidence type="ECO:0000256" key="3">
    <source>
        <dbReference type="ARBA" id="ARBA00022692"/>
    </source>
</evidence>
<protein>
    <submittedName>
        <fullName evidence="13">Mas-related G-protein coupled receptor member X4-like</fullName>
    </submittedName>
</protein>
<dbReference type="PRINTS" id="PR02108">
    <property type="entry name" value="MRGPCRFAMILY"/>
</dbReference>
<keyword evidence="2" id="KW-1003">Cell membrane</keyword>
<evidence type="ECO:0000256" key="4">
    <source>
        <dbReference type="ARBA" id="ARBA00022989"/>
    </source>
</evidence>
<gene>
    <name evidence="13" type="primary">LOC110197151</name>
</gene>
<keyword evidence="12" id="KW-1185">Reference proteome</keyword>
<dbReference type="SUPFAM" id="SSF81321">
    <property type="entry name" value="Family A G protein-coupled receptor-like"/>
    <property type="match status" value="1"/>
</dbReference>
<dbReference type="RefSeq" id="XP_020826487.1">
    <property type="nucleotide sequence ID" value="XM_020970828.1"/>
</dbReference>
<dbReference type="AlphaFoldDB" id="A0A6P5IWG5"/>
<feature type="transmembrane region" description="Helical" evidence="10">
    <location>
        <begin position="236"/>
        <end position="256"/>
    </location>
</feature>
<dbReference type="GO" id="GO:0005886">
    <property type="term" value="C:plasma membrane"/>
    <property type="evidence" value="ECO:0007669"/>
    <property type="project" value="UniProtKB-SubCell"/>
</dbReference>
<feature type="transmembrane region" description="Helical" evidence="10">
    <location>
        <begin position="142"/>
        <end position="164"/>
    </location>
</feature>
<comment type="similarity">
    <text evidence="9">Belongs to the G-protein coupled receptor 1 family.</text>
</comment>
<dbReference type="Gene3D" id="1.20.1070.10">
    <property type="entry name" value="Rhodopsin 7-helix transmembrane proteins"/>
    <property type="match status" value="2"/>
</dbReference>
<accession>A0A6P5IWG5</accession>
<evidence type="ECO:0000256" key="5">
    <source>
        <dbReference type="ARBA" id="ARBA00023040"/>
    </source>
</evidence>
<sequence length="334" mass="37801">MELSPHQCKSLMHFLVFVSPGRLRGASFLGLGPTTMAVSLTPKQWKYVYDNTTERSTNGSLGFVAPGEFYLSYWMDILSLLIVLLGLVGNSLILWLLSFRIPGPPFSVYILNLAVANVLFLCSFFFLLILKSAGYYTHVDIYDVLINATFFFYCVGLSLLAAISTERCLAMLFPSWYLHRRPKYTSTVVCLVLWALPGLFWGLDFVLCHYVSSRVLCRKFPGVPVVCSQRRQPPRLYLLVLLMVLVFLLCGLPRGIQDGILGFPLDFMPPWLTAFLACLNSSSHPFIYFLLGCLKRTRGKDPLRVVLQRALVDKQKLEGGRRDIGHTKAWETSF</sequence>
<dbReference type="PANTHER" id="PTHR11334">
    <property type="entry name" value="MAS-RELATED G-PROTEIN COUPLED RECEPTOR"/>
    <property type="match status" value="1"/>
</dbReference>
<dbReference type="KEGG" id="pcw:110197151"/>
<proteinExistence type="inferred from homology"/>
<evidence type="ECO:0000313" key="13">
    <source>
        <dbReference type="RefSeq" id="XP_020826487.1"/>
    </source>
</evidence>